<keyword evidence="3" id="KW-1185">Reference proteome</keyword>
<organism evidence="2 3">
    <name type="scientific">Caldifermentibacillus hisashii</name>
    <dbReference type="NCBI Taxonomy" id="996558"/>
    <lineage>
        <taxon>Bacteria</taxon>
        <taxon>Bacillati</taxon>
        <taxon>Bacillota</taxon>
        <taxon>Bacilli</taxon>
        <taxon>Bacillales</taxon>
        <taxon>Bacillaceae</taxon>
        <taxon>Caldifermentibacillus</taxon>
    </lineage>
</organism>
<evidence type="ECO:0000256" key="1">
    <source>
        <dbReference type="SAM" id="MobiDB-lite"/>
    </source>
</evidence>
<evidence type="ECO:0008006" key="4">
    <source>
        <dbReference type="Google" id="ProtNLM"/>
    </source>
</evidence>
<evidence type="ECO:0000313" key="3">
    <source>
        <dbReference type="Proteomes" id="UP001459714"/>
    </source>
</evidence>
<accession>A0ABU9K2N3</accession>
<feature type="compositionally biased region" description="Polar residues" evidence="1">
    <location>
        <begin position="489"/>
        <end position="508"/>
    </location>
</feature>
<evidence type="ECO:0000313" key="2">
    <source>
        <dbReference type="EMBL" id="MEL3959391.1"/>
    </source>
</evidence>
<proteinExistence type="predicted"/>
<sequence>MTEEGISIKEISPNDYERALNDYMNYMSDFIDGFVANLFSQDIIKEIDAESLKKYFANPDLHQKDIENLAQYYYISSAEVHQLYNLIEVLPTLNYRLNSHDKSKNHEKYIFILNKVLYKIKHKTLTRDLLKQEATAGTLVGVWLGDKTKPYPYIFDDLKYIFPAYRRNGEWVVQIDLTWFSEMKEFNRKMQLANLSPYVTEKDYNNFIKNGADYQYIELPQDRTFVLRTGTLKRNQNLGNSWVTSGLYDVLHKKKLKDVERSIANKIINAIAVLTIGSEKNPEETNSRLNPKLKKKIHAGVKAAIEKNQQQGVTLVSIPNYATLNFPDIKTDGLDSKKFEHIDGDIKSAYGLSGAILNGTGTNYSSAKLNLDIFHKRIGVMLEEIETEVYGKLFNLVLPKSQEDNFYMVYDKEAPLTLKEKIDILMKLNDKGWSIKTVIDHIDNVNWESYLEQTLYETEELQLQSRIQPYRSSYTMNSNEGIGREPIDNPNNENTIRSKTIDGNNLPE</sequence>
<name>A0ABU9K2N3_9BACI</name>
<dbReference type="RefSeq" id="WP_342021029.1">
    <property type="nucleotide sequence ID" value="NZ_JBBYAK010000002.1"/>
</dbReference>
<reference evidence="2 3" key="1">
    <citation type="submission" date="2024-03" db="EMBL/GenBank/DDBJ databases">
        <title>Bacilli Hybrid Assemblies.</title>
        <authorList>
            <person name="Kovac J."/>
        </authorList>
    </citation>
    <scope>NUCLEOTIDE SEQUENCE [LARGE SCALE GENOMIC DNA]</scope>
    <source>
        <strain evidence="2 3">FSL M8-0022</strain>
    </source>
</reference>
<protein>
    <recommendedName>
        <fullName evidence="4">Portal protein</fullName>
    </recommendedName>
</protein>
<dbReference type="Proteomes" id="UP001459714">
    <property type="component" value="Unassembled WGS sequence"/>
</dbReference>
<comment type="caution">
    <text evidence="2">The sequence shown here is derived from an EMBL/GenBank/DDBJ whole genome shotgun (WGS) entry which is preliminary data.</text>
</comment>
<feature type="region of interest" description="Disordered" evidence="1">
    <location>
        <begin position="477"/>
        <end position="508"/>
    </location>
</feature>
<gene>
    <name evidence="2" type="ORF">NST17_19755</name>
</gene>
<dbReference type="EMBL" id="JBBYAK010000002">
    <property type="protein sequence ID" value="MEL3959391.1"/>
    <property type="molecule type" value="Genomic_DNA"/>
</dbReference>